<evidence type="ECO:0000259" key="9">
    <source>
        <dbReference type="Pfam" id="PF12704"/>
    </source>
</evidence>
<sequence length="876" mass="89402">MAGLFRTLSWQDLRRHPGRSLVAAAAVMLGVALAFAVHLINASALQEFTRATRAAGGQPDVQLRARQGSLPEGLYALVAAAPQVARAAPVLEVATSASRGTDAGGAAGINLPGAVLAADVAPVRLRVVGADALALASMAPGLMPRLAPGADRLALFAPATIFLNASAAQALGLPLGTAAQLQLQVGIQHVAVRVAGSITAGGGPLAVMDIGAAQDLFGRGGELSRIDVLLRAGASRAELERHLAALPGWPSGVLLAEPADSAAQVDQLSRAYRVNLTVLALVALFTGAFLVYSVLALGVARRTPQLALLAVLGATPRQRLLLVLAQAAGLGLAGSAAGIALGAALAALALRVLGGDLGGGYFTGVQPALQWSTPAALLYGALGLAAALAGGWWPALSARRIAPAPALKGVGLVQSRPARAWLGAALVLASGGLALLPPLWGIPLAAYVSVGVLLVGGIALLPWLVQGVLALAMPLARRGPLWLLVLARAQRMRTSAAVAVGGVVAALSLAVALTVMVGSFRTSVDQWLAAVLPAPLYLRAAGSPAGDDAAVFTPAFVQAAARLPEVQRVQPQRVSSVQPDPALPAVALLARPVQPQPAQALPLVGAALPVPAGQIGVYVSEAIVDLYGVRPGQAWPALLESFSPLSGVDKRQVATFFIAGVWRDYVRQHGAIAMDSGDFQRLTGDARASDLALWPAPGADEAAVRTAVLELARSQLGAQAGTLEFTSSGQIRKRSLELFDRSFAVTYWLQAVAIGIGLFGVAASFGAQVLARRKEFGLLAHLGLTRAQILAVVAGEGAAWTAVGALAGTLLGLAVAVVLVHVVNPQSFHWTMELRVPVERLAGLAAAVMVAGTVTAWLAGRAAAGRDAVMAVREDW</sequence>
<dbReference type="PANTHER" id="PTHR30489">
    <property type="entry name" value="LIPOPROTEIN-RELEASING SYSTEM TRANSMEMBRANE PROTEIN LOLE"/>
    <property type="match status" value="1"/>
</dbReference>
<proteinExistence type="inferred from homology"/>
<dbReference type="InterPro" id="IPR003838">
    <property type="entry name" value="ABC3_permease_C"/>
</dbReference>
<keyword evidence="3" id="KW-1003">Cell membrane</keyword>
<keyword evidence="11" id="KW-1185">Reference proteome</keyword>
<feature type="domain" description="ABC3 transporter permease C-terminal" evidence="8">
    <location>
        <begin position="751"/>
        <end position="864"/>
    </location>
</feature>
<feature type="domain" description="ABC3 transporter permease C-terminal" evidence="8">
    <location>
        <begin position="278"/>
        <end position="403"/>
    </location>
</feature>
<gene>
    <name evidence="10" type="ORF">C6568_13865</name>
</gene>
<dbReference type="Pfam" id="PF02687">
    <property type="entry name" value="FtsX"/>
    <property type="match status" value="2"/>
</dbReference>
<keyword evidence="6 7" id="KW-0472">Membrane</keyword>
<organism evidence="10 11">
    <name type="scientific">Melaminivora suipulveris</name>
    <dbReference type="NCBI Taxonomy" id="2109913"/>
    <lineage>
        <taxon>Bacteria</taxon>
        <taxon>Pseudomonadati</taxon>
        <taxon>Pseudomonadota</taxon>
        <taxon>Betaproteobacteria</taxon>
        <taxon>Burkholderiales</taxon>
        <taxon>Comamonadaceae</taxon>
        <taxon>Melaminivora</taxon>
    </lineage>
</organism>
<dbReference type="Proteomes" id="UP000237925">
    <property type="component" value="Chromosome"/>
</dbReference>
<protein>
    <submittedName>
        <fullName evidence="10">ABC transporter permease</fullName>
    </submittedName>
</protein>
<evidence type="ECO:0000259" key="8">
    <source>
        <dbReference type="Pfam" id="PF02687"/>
    </source>
</evidence>
<comment type="subcellular location">
    <subcellularLocation>
        <location evidence="1">Cell membrane</location>
        <topology evidence="1">Multi-pass membrane protein</topology>
    </subcellularLocation>
</comment>
<keyword evidence="4 7" id="KW-0812">Transmembrane</keyword>
<dbReference type="PANTHER" id="PTHR30489:SF0">
    <property type="entry name" value="LIPOPROTEIN-RELEASING SYSTEM TRANSMEMBRANE PROTEIN LOLE"/>
    <property type="match status" value="1"/>
</dbReference>
<feature type="transmembrane region" description="Helical" evidence="7">
    <location>
        <begin position="800"/>
        <end position="820"/>
    </location>
</feature>
<feature type="domain" description="MacB-like periplasmic core" evidence="9">
    <location>
        <begin position="20"/>
        <end position="245"/>
    </location>
</feature>
<dbReference type="EMBL" id="CP027667">
    <property type="protein sequence ID" value="AVO51138.1"/>
    <property type="molecule type" value="Genomic_DNA"/>
</dbReference>
<dbReference type="Pfam" id="PF12704">
    <property type="entry name" value="MacB_PCD"/>
    <property type="match status" value="1"/>
</dbReference>
<evidence type="ECO:0000256" key="2">
    <source>
        <dbReference type="ARBA" id="ARBA00005236"/>
    </source>
</evidence>
<feature type="transmembrane region" description="Helical" evidence="7">
    <location>
        <begin position="276"/>
        <end position="299"/>
    </location>
</feature>
<dbReference type="RefSeq" id="WP_106685525.1">
    <property type="nucleotide sequence ID" value="NZ_CP027667.1"/>
</dbReference>
<dbReference type="OrthoDB" id="5291724at2"/>
<evidence type="ECO:0000256" key="5">
    <source>
        <dbReference type="ARBA" id="ARBA00022989"/>
    </source>
</evidence>
<evidence type="ECO:0000256" key="4">
    <source>
        <dbReference type="ARBA" id="ARBA00022692"/>
    </source>
</evidence>
<feature type="transmembrane region" description="Helical" evidence="7">
    <location>
        <begin position="747"/>
        <end position="769"/>
    </location>
</feature>
<dbReference type="GO" id="GO:0098797">
    <property type="term" value="C:plasma membrane protein complex"/>
    <property type="evidence" value="ECO:0007669"/>
    <property type="project" value="TreeGrafter"/>
</dbReference>
<evidence type="ECO:0000256" key="3">
    <source>
        <dbReference type="ARBA" id="ARBA00022475"/>
    </source>
</evidence>
<keyword evidence="5 7" id="KW-1133">Transmembrane helix</keyword>
<dbReference type="KEGG" id="mela:C6568_13865"/>
<accession>A0A2R3QH95</accession>
<dbReference type="InterPro" id="IPR051447">
    <property type="entry name" value="Lipoprotein-release_system"/>
</dbReference>
<feature type="transmembrane region" description="Helical" evidence="7">
    <location>
        <begin position="841"/>
        <end position="860"/>
    </location>
</feature>
<comment type="similarity">
    <text evidence="2">Belongs to the ABC-4 integral membrane protein family. LolC/E subfamily.</text>
</comment>
<name>A0A2R3QH95_9BURK</name>
<feature type="transmembrane region" description="Helical" evidence="7">
    <location>
        <begin position="496"/>
        <end position="520"/>
    </location>
</feature>
<evidence type="ECO:0000313" key="10">
    <source>
        <dbReference type="EMBL" id="AVO51138.1"/>
    </source>
</evidence>
<evidence type="ECO:0000313" key="11">
    <source>
        <dbReference type="Proteomes" id="UP000237925"/>
    </source>
</evidence>
<dbReference type="InterPro" id="IPR025857">
    <property type="entry name" value="MacB_PCD"/>
</dbReference>
<dbReference type="GO" id="GO:0044874">
    <property type="term" value="P:lipoprotein localization to outer membrane"/>
    <property type="evidence" value="ECO:0007669"/>
    <property type="project" value="TreeGrafter"/>
</dbReference>
<feature type="transmembrane region" description="Helical" evidence="7">
    <location>
        <begin position="21"/>
        <end position="40"/>
    </location>
</feature>
<feature type="transmembrane region" description="Helical" evidence="7">
    <location>
        <begin position="418"/>
        <end position="440"/>
    </location>
</feature>
<reference evidence="10 11" key="1">
    <citation type="submission" date="2018-03" db="EMBL/GenBank/DDBJ databases">
        <title>Genome sequencing of Melaminivora sp.</title>
        <authorList>
            <person name="Kim S.-J."/>
            <person name="Heo J."/>
            <person name="Ahn J.-H."/>
            <person name="Kwon S.-W."/>
        </authorList>
    </citation>
    <scope>NUCLEOTIDE SEQUENCE [LARGE SCALE GENOMIC DNA]</scope>
    <source>
        <strain evidence="10 11">SC2-9</strain>
    </source>
</reference>
<feature type="transmembrane region" description="Helical" evidence="7">
    <location>
        <begin position="446"/>
        <end position="475"/>
    </location>
</feature>
<evidence type="ECO:0000256" key="1">
    <source>
        <dbReference type="ARBA" id="ARBA00004651"/>
    </source>
</evidence>
<feature type="transmembrane region" description="Helical" evidence="7">
    <location>
        <begin position="320"/>
        <end position="350"/>
    </location>
</feature>
<feature type="transmembrane region" description="Helical" evidence="7">
    <location>
        <begin position="376"/>
        <end position="397"/>
    </location>
</feature>
<dbReference type="AlphaFoldDB" id="A0A2R3QH95"/>
<evidence type="ECO:0000256" key="6">
    <source>
        <dbReference type="ARBA" id="ARBA00023136"/>
    </source>
</evidence>
<evidence type="ECO:0000256" key="7">
    <source>
        <dbReference type="SAM" id="Phobius"/>
    </source>
</evidence>